<protein>
    <submittedName>
        <fullName evidence="1">Uncharacterized protein</fullName>
    </submittedName>
</protein>
<dbReference type="EMBL" id="CM003161">
    <property type="protein sequence ID" value="KIS65887.1"/>
    <property type="molecule type" value="Genomic_DNA"/>
</dbReference>
<evidence type="ECO:0000313" key="2">
    <source>
        <dbReference type="Proteomes" id="UP000000561"/>
    </source>
</evidence>
<gene>
    <name evidence="1" type="ORF">UMAG_10980</name>
</gene>
<dbReference type="InParanoid" id="A0A0D1BUU7"/>
<dbReference type="AlphaFoldDB" id="A0A0D1BUU7"/>
<dbReference type="OrthoDB" id="416217at2759"/>
<evidence type="ECO:0000313" key="1">
    <source>
        <dbReference type="EMBL" id="KIS65887.1"/>
    </source>
</evidence>
<dbReference type="Proteomes" id="UP000000561">
    <property type="component" value="Chromosome 22"/>
</dbReference>
<accession>A0A0D1BUU7</accession>
<organism evidence="1 2">
    <name type="scientific">Mycosarcoma maydis</name>
    <name type="common">Corn smut fungus</name>
    <name type="synonym">Ustilago maydis</name>
    <dbReference type="NCBI Taxonomy" id="5270"/>
    <lineage>
        <taxon>Eukaryota</taxon>
        <taxon>Fungi</taxon>
        <taxon>Dikarya</taxon>
        <taxon>Basidiomycota</taxon>
        <taxon>Ustilaginomycotina</taxon>
        <taxon>Ustilaginomycetes</taxon>
        <taxon>Ustilaginales</taxon>
        <taxon>Ustilaginaceae</taxon>
        <taxon>Mycosarcoma</taxon>
    </lineage>
</organism>
<dbReference type="KEGG" id="uma:UMAG_10980"/>
<dbReference type="GeneID" id="23566926"/>
<dbReference type="eggNOG" id="ENOG502SPWY">
    <property type="taxonomic scope" value="Eukaryota"/>
</dbReference>
<dbReference type="RefSeq" id="XP_011392614.1">
    <property type="nucleotide sequence ID" value="XM_011394312.1"/>
</dbReference>
<dbReference type="Pfam" id="PF12013">
    <property type="entry name" value="OrsD"/>
    <property type="match status" value="1"/>
</dbReference>
<sequence length="759" mass="85685">MAIDNFVYNAEHGVIICRQCESCLVAKEGSWVSHLRNRPHSMKGELLVRTLEHFHSFGNLSSVDDLRRRAADRRRLRQPCRPIDGLALYEGFICNCTKTCFFSTRRLDKIRNHMSVHGKKAKQHSDATPLWRACKLQNYFTAKPLLDYFEVDGAAPIMLQEAAPTMIEEAAPTIPQEAAPTMIEEAAPTIPQEAAPLDSSSSSSSLPTSLPTSLLTSSPSTLSSFSSSYLSLSFPTARATTVAQHARSQFFQSIKERMRHSSELSYVVQDPLRCAALRDRDPWLVTTGFALHLDGLLDAEIRSSYALPASLEGNVRLDGSSEEASDRDLRRILVAAEHTLRDAYRLCNDTSHRRKLTQQRAITLNQLRLVDARDLGATRGVPFRASKHSNTLNVYFHLTKQLLTYYYRVVYRPAGHFTSNTEGHPLPHDEIQPTSEQSQAMDTIIAVLRRQDALNNVMIIDDDDDPAATAELDGQLRKAIRDLLVSLICCWVGDTPFESALLSFCAMRSLTLAQPIDGSFNARGLCKWREPKNYLGDLSALIWTSQLMLFDSVCFACKDNRQQILARLQDTCRAYCHDMAESPLGQMLQWTSYLFAAFMDTMVKPQACWSIDGLTVQYKGTELHLDHISQLVVSEYKVASRILYEDLLLGLMADMPHIESWRLQDYLDQAEQGASSRTDARQADLLAETQLAILNKIEASPELQRTFVRQLDLRRPAFCFCPNAIALYEKRIQDFLERLLVMIHISIWSTAASILSFYR</sequence>
<dbReference type="InterPro" id="IPR022698">
    <property type="entry name" value="OrsD"/>
</dbReference>
<proteinExistence type="predicted"/>
<dbReference type="STRING" id="237631.A0A0D1BUU7"/>
<keyword evidence="2" id="KW-1185">Reference proteome</keyword>
<reference evidence="1 2" key="1">
    <citation type="journal article" date="2006" name="Nature">
        <title>Insights from the genome of the biotrophic fungal plant pathogen Ustilago maydis.</title>
        <authorList>
            <person name="Kamper J."/>
            <person name="Kahmann R."/>
            <person name="Bolker M."/>
            <person name="Ma L.J."/>
            <person name="Brefort T."/>
            <person name="Saville B.J."/>
            <person name="Banuett F."/>
            <person name="Kronstad J.W."/>
            <person name="Gold S.E."/>
            <person name="Muller O."/>
            <person name="Perlin M.H."/>
            <person name="Wosten H.A."/>
            <person name="de Vries R."/>
            <person name="Ruiz-Herrera J."/>
            <person name="Reynaga-Pena C.G."/>
            <person name="Snetselaar K."/>
            <person name="McCann M."/>
            <person name="Perez-Martin J."/>
            <person name="Feldbrugge M."/>
            <person name="Basse C.W."/>
            <person name="Steinberg G."/>
            <person name="Ibeas J.I."/>
            <person name="Holloman W."/>
            <person name="Guzman P."/>
            <person name="Farman M."/>
            <person name="Stajich J.E."/>
            <person name="Sentandreu R."/>
            <person name="Gonzalez-Prieto J.M."/>
            <person name="Kennell J.C."/>
            <person name="Molina L."/>
            <person name="Schirawski J."/>
            <person name="Mendoza-Mendoza A."/>
            <person name="Greilinger D."/>
            <person name="Munch K."/>
            <person name="Rossel N."/>
            <person name="Scherer M."/>
            <person name="Vranes M."/>
            <person name="Ladendorf O."/>
            <person name="Vincon V."/>
            <person name="Fuchs U."/>
            <person name="Sandrock B."/>
            <person name="Meng S."/>
            <person name="Ho E.C."/>
            <person name="Cahill M.J."/>
            <person name="Boyce K.J."/>
            <person name="Klose J."/>
            <person name="Klosterman S.J."/>
            <person name="Deelstra H.J."/>
            <person name="Ortiz-Castellanos L."/>
            <person name="Li W."/>
            <person name="Sanchez-Alonso P."/>
            <person name="Schreier P.H."/>
            <person name="Hauser-Hahn I."/>
            <person name="Vaupel M."/>
            <person name="Koopmann E."/>
            <person name="Friedrich G."/>
            <person name="Voss H."/>
            <person name="Schluter T."/>
            <person name="Margolis J."/>
            <person name="Platt D."/>
            <person name="Swimmer C."/>
            <person name="Gnirke A."/>
            <person name="Chen F."/>
            <person name="Vysotskaia V."/>
            <person name="Mannhaupt G."/>
            <person name="Guldener U."/>
            <person name="Munsterkotter M."/>
            <person name="Haase D."/>
            <person name="Oesterheld M."/>
            <person name="Mewes H.W."/>
            <person name="Mauceli E.W."/>
            <person name="DeCaprio D."/>
            <person name="Wade C.M."/>
            <person name="Butler J."/>
            <person name="Young S."/>
            <person name="Jaffe D.B."/>
            <person name="Calvo S."/>
            <person name="Nusbaum C."/>
            <person name="Galagan J."/>
            <person name="Birren B.W."/>
        </authorList>
    </citation>
    <scope>NUCLEOTIDE SEQUENCE [LARGE SCALE GENOMIC DNA]</scope>
    <source>
        <strain evidence="2">DSM 14603 / FGSC 9021 / UM521</strain>
    </source>
</reference>
<name>A0A0D1BUU7_MYCMD</name>
<dbReference type="VEuPathDB" id="FungiDB:UMAG_10980"/>